<dbReference type="PANTHER" id="PTHR43135:SF3">
    <property type="entry name" value="ALPHA-D-RIBOSE 1-METHYLPHOSPHONATE 5-TRIPHOSPHATE DIPHOSPHATASE"/>
    <property type="match status" value="1"/>
</dbReference>
<dbReference type="PANTHER" id="PTHR43135">
    <property type="entry name" value="ALPHA-D-RIBOSE 1-METHYLPHOSPHONATE 5-TRIPHOSPHATE DIPHOSPHATASE"/>
    <property type="match status" value="1"/>
</dbReference>
<dbReference type="Gene3D" id="2.30.40.10">
    <property type="entry name" value="Urease, subunit C, domain 1"/>
    <property type="match status" value="1"/>
</dbReference>
<dbReference type="EMBL" id="SJJZ01000003">
    <property type="protein sequence ID" value="TCC05554.1"/>
    <property type="molecule type" value="Genomic_DNA"/>
</dbReference>
<comment type="caution">
    <text evidence="2">The sequence shown here is derived from an EMBL/GenBank/DDBJ whole genome shotgun (WGS) entry which is preliminary data.</text>
</comment>
<keyword evidence="3" id="KW-1185">Reference proteome</keyword>
<dbReference type="Pfam" id="PF01979">
    <property type="entry name" value="Amidohydro_1"/>
    <property type="match status" value="1"/>
</dbReference>
<sequence length="387" mass="40756">MSRRVVLRNGSVLDAGSGVVHRADVVLEDERIVGVGIGLDGDDAIDCDDGLLVPGFIDCHTHLCIAQTRIDPFGLPRSVRPLSAVPVLRTLLSLGVTTVRDAWGADAGVRMAVAKGWIDGPEVLLSLRQVGTTGGIGDLWAPRTGSLDFFEDPSLPDPIFDGADGARAVVRRMVRAGADWIKVTVTGSLAIGKGLADLELTEDEMTALVDEARRRGGRRIMVHAHGARAAELAARAGAGSIEHGTYLDEAAVQAMAEHGTWYVPTLSVTQSDPTATPEGAAEAHLESMRLAIDAGVRIAMGTDNPVRPHTEVLWELRHLAAAGLGDAGALRAATIDAATLLGLADDRGEIAVGKRADLVLLQGVDLDCSSLETRIQRVFHNGAEVGR</sequence>
<evidence type="ECO:0000313" key="3">
    <source>
        <dbReference type="Proteomes" id="UP000292346"/>
    </source>
</evidence>
<keyword evidence="2" id="KW-0378">Hydrolase</keyword>
<dbReference type="InterPro" id="IPR032466">
    <property type="entry name" value="Metal_Hydrolase"/>
</dbReference>
<dbReference type="InterPro" id="IPR051781">
    <property type="entry name" value="Metallo-dep_Hydrolase"/>
</dbReference>
<protein>
    <submittedName>
        <fullName evidence="2">Amidohydrolase family protein</fullName>
    </submittedName>
</protein>
<dbReference type="InterPro" id="IPR006680">
    <property type="entry name" value="Amidohydro-rel"/>
</dbReference>
<evidence type="ECO:0000259" key="1">
    <source>
        <dbReference type="Pfam" id="PF01979"/>
    </source>
</evidence>
<dbReference type="InterPro" id="IPR011059">
    <property type="entry name" value="Metal-dep_hydrolase_composite"/>
</dbReference>
<accession>A0A4R0H807</accession>
<feature type="domain" description="Amidohydrolase-related" evidence="1">
    <location>
        <begin position="52"/>
        <end position="365"/>
    </location>
</feature>
<organism evidence="2 3">
    <name type="scientific">Kribbella soli</name>
    <dbReference type="NCBI Taxonomy" id="1124743"/>
    <lineage>
        <taxon>Bacteria</taxon>
        <taxon>Bacillati</taxon>
        <taxon>Actinomycetota</taxon>
        <taxon>Actinomycetes</taxon>
        <taxon>Propionibacteriales</taxon>
        <taxon>Kribbellaceae</taxon>
        <taxon>Kribbella</taxon>
    </lineage>
</organism>
<dbReference type="GO" id="GO:0016810">
    <property type="term" value="F:hydrolase activity, acting on carbon-nitrogen (but not peptide) bonds"/>
    <property type="evidence" value="ECO:0007669"/>
    <property type="project" value="InterPro"/>
</dbReference>
<dbReference type="OrthoDB" id="9776455at2"/>
<dbReference type="SUPFAM" id="SSF51556">
    <property type="entry name" value="Metallo-dependent hydrolases"/>
    <property type="match status" value="1"/>
</dbReference>
<dbReference type="Proteomes" id="UP000292346">
    <property type="component" value="Unassembled WGS sequence"/>
</dbReference>
<gene>
    <name evidence="2" type="ORF">E0H45_26415</name>
</gene>
<dbReference type="AlphaFoldDB" id="A0A4R0H807"/>
<dbReference type="RefSeq" id="WP_131342224.1">
    <property type="nucleotide sequence ID" value="NZ_SJJZ01000003.1"/>
</dbReference>
<dbReference type="SUPFAM" id="SSF51338">
    <property type="entry name" value="Composite domain of metallo-dependent hydrolases"/>
    <property type="match status" value="1"/>
</dbReference>
<dbReference type="Gene3D" id="3.20.20.140">
    <property type="entry name" value="Metal-dependent hydrolases"/>
    <property type="match status" value="1"/>
</dbReference>
<evidence type="ECO:0000313" key="2">
    <source>
        <dbReference type="EMBL" id="TCC05554.1"/>
    </source>
</evidence>
<name>A0A4R0H807_9ACTN</name>
<proteinExistence type="predicted"/>
<reference evidence="2 3" key="1">
    <citation type="submission" date="2019-02" db="EMBL/GenBank/DDBJ databases">
        <title>Kribbella capetownensis sp. nov. and Kribbella speibonae sp. nov., isolated from soil.</title>
        <authorList>
            <person name="Curtis S.M."/>
            <person name="Norton I."/>
            <person name="Everest G.J."/>
            <person name="Meyers P.R."/>
        </authorList>
    </citation>
    <scope>NUCLEOTIDE SEQUENCE [LARGE SCALE GENOMIC DNA]</scope>
    <source>
        <strain evidence="2 3">KCTC 29219</strain>
    </source>
</reference>